<dbReference type="PANTHER" id="PTHR47944">
    <property type="entry name" value="CYTOCHROME P450 98A9"/>
    <property type="match status" value="1"/>
</dbReference>
<keyword evidence="9" id="KW-1185">Reference proteome</keyword>
<comment type="caution">
    <text evidence="8">The sequence shown here is derived from an EMBL/GenBank/DDBJ whole genome shotgun (WGS) entry which is preliminary data.</text>
</comment>
<dbReference type="GO" id="GO:0044550">
    <property type="term" value="P:secondary metabolite biosynthetic process"/>
    <property type="evidence" value="ECO:0007669"/>
    <property type="project" value="UniProtKB-ARBA"/>
</dbReference>
<dbReference type="GO" id="GO:0046872">
    <property type="term" value="F:metal ion binding"/>
    <property type="evidence" value="ECO:0007669"/>
    <property type="project" value="UniProtKB-KW"/>
</dbReference>
<dbReference type="PRINTS" id="PR00463">
    <property type="entry name" value="EP450I"/>
</dbReference>
<protein>
    <recommendedName>
        <fullName evidence="10">Cytochrome P450</fullName>
    </recommendedName>
</protein>
<dbReference type="GO" id="GO:0004497">
    <property type="term" value="F:monooxygenase activity"/>
    <property type="evidence" value="ECO:0007669"/>
    <property type="project" value="UniProtKB-KW"/>
</dbReference>
<keyword evidence="7" id="KW-0812">Transmembrane</keyword>
<dbReference type="InterPro" id="IPR001128">
    <property type="entry name" value="Cyt_P450"/>
</dbReference>
<dbReference type="InterPro" id="IPR017972">
    <property type="entry name" value="Cyt_P450_CS"/>
</dbReference>
<evidence type="ECO:0000256" key="2">
    <source>
        <dbReference type="ARBA" id="ARBA00022723"/>
    </source>
</evidence>
<evidence type="ECO:0000313" key="8">
    <source>
        <dbReference type="EMBL" id="KAL3679229.1"/>
    </source>
</evidence>
<evidence type="ECO:0000256" key="6">
    <source>
        <dbReference type="RuleBase" id="RU000461"/>
    </source>
</evidence>
<keyword evidence="5 6" id="KW-0349">Heme</keyword>
<keyword evidence="2 5" id="KW-0479">Metal-binding</keyword>
<sequence length="516" mass="58180">MIWSQWSSVAAVFIGGLLLFASWKRFSRKLRLPPGPPGWPVLGHLLILGSRPHLSLMKLSQKYGPLMFLKLGSVPLVVASSARMAKILLRTQDHIFAGRPPSLTGEVLLYNYQDLSFAPYNDHWRRTRRIVESSIFSPKRLQSFEKLRDEEILGTVKLLLLAGRDGSLVEIDSHITQSSLDIMSRICFTKRLFASTARVNVDSSESTDEPSDFRSLLAEASLTLRKFSIGEYIPLLRKLDLGGVEAELWRLRAKYDKFLIPIIEEYRQKPDGDSQDFLSLLLAAQRDQTEHQISDETIIGLLENMLAAGTETTSYTTIWAVSELMRHPEALRKVLDELDSIVGRDRLVETADLVSLKYLKAVVKETFRMYPAAPLGVPHESMQDTEIAGYQLRKGTRVIVNLYALGRDPAVWKDPNCFDPERFLDSPIDIRGQHFEVLPFGAGRRKCPGVEMGVERVEMTLAQLLHTCSLHLPAGVEVDVDEGVGFTLPRAHPLQTLVTPRLQSEVYTRYGITLLM</sequence>
<evidence type="ECO:0000256" key="3">
    <source>
        <dbReference type="ARBA" id="ARBA00023002"/>
    </source>
</evidence>
<feature type="transmembrane region" description="Helical" evidence="7">
    <location>
        <begin position="6"/>
        <end position="23"/>
    </location>
</feature>
<evidence type="ECO:0000256" key="5">
    <source>
        <dbReference type="PIRSR" id="PIRSR602401-1"/>
    </source>
</evidence>
<keyword evidence="7" id="KW-0472">Membrane</keyword>
<dbReference type="PANTHER" id="PTHR47944:SF4">
    <property type="entry name" value="OS09G0441700 PROTEIN"/>
    <property type="match status" value="1"/>
</dbReference>
<evidence type="ECO:0008006" key="10">
    <source>
        <dbReference type="Google" id="ProtNLM"/>
    </source>
</evidence>
<accession>A0ABD3GLB6</accession>
<evidence type="ECO:0000256" key="1">
    <source>
        <dbReference type="ARBA" id="ARBA00010617"/>
    </source>
</evidence>
<comment type="similarity">
    <text evidence="1 6">Belongs to the cytochrome P450 family.</text>
</comment>
<keyword evidence="6" id="KW-0503">Monooxygenase</keyword>
<evidence type="ECO:0000256" key="7">
    <source>
        <dbReference type="SAM" id="Phobius"/>
    </source>
</evidence>
<name>A0ABD3GLB6_9MARC</name>
<gene>
    <name evidence="8" type="ORF">R1sor_022185</name>
</gene>
<keyword evidence="4 5" id="KW-0408">Iron</keyword>
<dbReference type="AlphaFoldDB" id="A0ABD3GLB6"/>
<organism evidence="8 9">
    <name type="scientific">Riccia sorocarpa</name>
    <dbReference type="NCBI Taxonomy" id="122646"/>
    <lineage>
        <taxon>Eukaryota</taxon>
        <taxon>Viridiplantae</taxon>
        <taxon>Streptophyta</taxon>
        <taxon>Embryophyta</taxon>
        <taxon>Marchantiophyta</taxon>
        <taxon>Marchantiopsida</taxon>
        <taxon>Marchantiidae</taxon>
        <taxon>Marchantiales</taxon>
        <taxon>Ricciaceae</taxon>
        <taxon>Riccia</taxon>
    </lineage>
</organism>
<dbReference type="Proteomes" id="UP001633002">
    <property type="component" value="Unassembled WGS sequence"/>
</dbReference>
<dbReference type="CDD" id="cd20618">
    <property type="entry name" value="CYP71_clan"/>
    <property type="match status" value="1"/>
</dbReference>
<evidence type="ECO:0000313" key="9">
    <source>
        <dbReference type="Proteomes" id="UP001633002"/>
    </source>
</evidence>
<dbReference type="Pfam" id="PF00067">
    <property type="entry name" value="p450"/>
    <property type="match status" value="1"/>
</dbReference>
<dbReference type="InterPro" id="IPR036396">
    <property type="entry name" value="Cyt_P450_sf"/>
</dbReference>
<reference evidence="8 9" key="1">
    <citation type="submission" date="2024-09" db="EMBL/GenBank/DDBJ databases">
        <title>Chromosome-scale assembly of Riccia sorocarpa.</title>
        <authorList>
            <person name="Paukszto L."/>
        </authorList>
    </citation>
    <scope>NUCLEOTIDE SEQUENCE [LARGE SCALE GENOMIC DNA]</scope>
    <source>
        <strain evidence="8">LP-2024</strain>
        <tissue evidence="8">Aerial parts of the thallus</tissue>
    </source>
</reference>
<keyword evidence="3 6" id="KW-0560">Oxidoreductase</keyword>
<dbReference type="EMBL" id="JBJQOH010000007">
    <property type="protein sequence ID" value="KAL3679229.1"/>
    <property type="molecule type" value="Genomic_DNA"/>
</dbReference>
<comment type="cofactor">
    <cofactor evidence="5">
        <name>heme</name>
        <dbReference type="ChEBI" id="CHEBI:30413"/>
    </cofactor>
</comment>
<dbReference type="PRINTS" id="PR00385">
    <property type="entry name" value="P450"/>
</dbReference>
<dbReference type="Gene3D" id="1.10.630.10">
    <property type="entry name" value="Cytochrome P450"/>
    <property type="match status" value="1"/>
</dbReference>
<evidence type="ECO:0000256" key="4">
    <source>
        <dbReference type="ARBA" id="ARBA00023004"/>
    </source>
</evidence>
<dbReference type="InterPro" id="IPR002401">
    <property type="entry name" value="Cyt_P450_E_grp-I"/>
</dbReference>
<feature type="binding site" description="axial binding residue" evidence="5">
    <location>
        <position position="447"/>
    </location>
    <ligand>
        <name>heme</name>
        <dbReference type="ChEBI" id="CHEBI:30413"/>
    </ligand>
    <ligandPart>
        <name>Fe</name>
        <dbReference type="ChEBI" id="CHEBI:18248"/>
    </ligandPart>
</feature>
<proteinExistence type="inferred from homology"/>
<dbReference type="PROSITE" id="PS00086">
    <property type="entry name" value="CYTOCHROME_P450"/>
    <property type="match status" value="1"/>
</dbReference>
<keyword evidence="7" id="KW-1133">Transmembrane helix</keyword>
<dbReference type="SUPFAM" id="SSF48264">
    <property type="entry name" value="Cytochrome P450"/>
    <property type="match status" value="1"/>
</dbReference>